<gene>
    <name evidence="1" type="ORF">SAMN02787073_3058</name>
</gene>
<reference evidence="2" key="1">
    <citation type="submission" date="2016-11" db="EMBL/GenBank/DDBJ databases">
        <authorList>
            <person name="Varghese N."/>
            <person name="Submissions S."/>
        </authorList>
    </citation>
    <scope>NUCLEOTIDE SEQUENCE [LARGE SCALE GENOMIC DNA]</scope>
    <source>
        <strain evidence="2">YR203</strain>
    </source>
</reference>
<dbReference type="RefSeq" id="WP_073174372.1">
    <property type="nucleotide sequence ID" value="NZ_FQVE01000003.1"/>
</dbReference>
<name>A0A1M5EWI7_9FLAO</name>
<evidence type="ECO:0000313" key="2">
    <source>
        <dbReference type="Proteomes" id="UP000184108"/>
    </source>
</evidence>
<protein>
    <submittedName>
        <fullName evidence="1">Uncharacterized protein</fullName>
    </submittedName>
</protein>
<dbReference type="EMBL" id="FQVE01000003">
    <property type="protein sequence ID" value="SHF83574.1"/>
    <property type="molecule type" value="Genomic_DNA"/>
</dbReference>
<sequence length="247" mass="27916">MKKIQKLTRAQLTDQVMKVSEVLYTAIEPELEFMFNNEDDPDEDSFSEFLDMLDQETAEKIKEAAFNRDSDDDEPEIMLMENESTTSLDVVTEQGDGYIVILIENDINLTGNLFIEDYVKLIVTGDIKAKNIIVNGSLYCSGNIFCTVLFSASGNDHQTYSTGNMYTSLIAENGQYTVSESKIYSRYLMSFHNTIKGKSGRFVENTALENGNEASVLNPEILDESGFFDEDAFLNYINIHQPESLFI</sequence>
<dbReference type="Proteomes" id="UP000184108">
    <property type="component" value="Unassembled WGS sequence"/>
</dbReference>
<organism evidence="1 2">
    <name type="scientific">Chryseobacterium vrystaatense</name>
    <dbReference type="NCBI Taxonomy" id="307480"/>
    <lineage>
        <taxon>Bacteria</taxon>
        <taxon>Pseudomonadati</taxon>
        <taxon>Bacteroidota</taxon>
        <taxon>Flavobacteriia</taxon>
        <taxon>Flavobacteriales</taxon>
        <taxon>Weeksellaceae</taxon>
        <taxon>Chryseobacterium group</taxon>
        <taxon>Chryseobacterium</taxon>
    </lineage>
</organism>
<dbReference type="AlphaFoldDB" id="A0A1M5EWI7"/>
<accession>A0A1M5EWI7</accession>
<evidence type="ECO:0000313" key="1">
    <source>
        <dbReference type="EMBL" id="SHF83574.1"/>
    </source>
</evidence>
<proteinExistence type="predicted"/>